<evidence type="ECO:0000313" key="1">
    <source>
        <dbReference type="EMBL" id="CAB3260125.1"/>
    </source>
</evidence>
<proteinExistence type="evidence at transcript level"/>
<organism evidence="1">
    <name type="scientific">Phallusia mammillata</name>
    <dbReference type="NCBI Taxonomy" id="59560"/>
    <lineage>
        <taxon>Eukaryota</taxon>
        <taxon>Metazoa</taxon>
        <taxon>Chordata</taxon>
        <taxon>Tunicata</taxon>
        <taxon>Ascidiacea</taxon>
        <taxon>Phlebobranchia</taxon>
        <taxon>Ascidiidae</taxon>
        <taxon>Phallusia</taxon>
    </lineage>
</organism>
<protein>
    <submittedName>
        <fullName evidence="1">Transposase domain-containing protein</fullName>
    </submittedName>
</protein>
<accession>A0A6F9DG64</accession>
<gene>
    <name evidence="1" type="primary">L1td1-002</name>
</gene>
<name>A0A6F9DG64_9ASCI</name>
<dbReference type="PANTHER" id="PTHR33053:SF9">
    <property type="entry name" value="AGAP000105-PA"/>
    <property type="match status" value="1"/>
</dbReference>
<dbReference type="EMBL" id="LR786329">
    <property type="protein sequence ID" value="CAB3260125.1"/>
    <property type="molecule type" value="mRNA"/>
</dbReference>
<dbReference type="PANTHER" id="PTHR33053">
    <property type="entry name" value="PROTEIN, PUTATIVE-RELATED"/>
    <property type="match status" value="1"/>
</dbReference>
<sequence length="276" mass="31768">MPRYKSQRTAYKPYDTVSRQQKWSRNKLATDDHIVTPELSDSTESETTPCWQDCSESSEDNLCTTFDNNCTERPALTLQQVLTNWVLTSNVPKLAVTRLLKSLHQFHDNLPKSYKTLLPTPALNYQQMGQGEYVHFYNWISTLKDVLCTYACYQRGNVSYMLIINIDGLPLFVHSPDYKLYPILATVYGIKMRPICIGIYCSNKSLNREMSSPDIFLKDFFVDNDFLNRNLLTSDKNRFYLSNHVAFICDAPARSTLKCIKTHTGYSACERCEIVG</sequence>
<reference evidence="1" key="1">
    <citation type="submission" date="2020-04" db="EMBL/GenBank/DDBJ databases">
        <authorList>
            <person name="Neveu A P."/>
        </authorList>
    </citation>
    <scope>NUCLEOTIDE SEQUENCE</scope>
    <source>
        <tissue evidence="1">Whole embryo</tissue>
    </source>
</reference>
<dbReference type="AlphaFoldDB" id="A0A6F9DG64"/>